<keyword evidence="2" id="KW-1185">Reference proteome</keyword>
<reference evidence="1 2" key="1">
    <citation type="submission" date="2014-04" db="EMBL/GenBank/DDBJ databases">
        <title>Evolutionary Origins and Diversification of the Mycorrhizal Mutualists.</title>
        <authorList>
            <consortium name="DOE Joint Genome Institute"/>
            <consortium name="Mycorrhizal Genomics Consortium"/>
            <person name="Kohler A."/>
            <person name="Kuo A."/>
            <person name="Nagy L.G."/>
            <person name="Floudas D."/>
            <person name="Copeland A."/>
            <person name="Barry K.W."/>
            <person name="Cichocki N."/>
            <person name="Veneault-Fourrey C."/>
            <person name="LaButti K."/>
            <person name="Lindquist E.A."/>
            <person name="Lipzen A."/>
            <person name="Lundell T."/>
            <person name="Morin E."/>
            <person name="Murat C."/>
            <person name="Riley R."/>
            <person name="Ohm R."/>
            <person name="Sun H."/>
            <person name="Tunlid A."/>
            <person name="Henrissat B."/>
            <person name="Grigoriev I.V."/>
            <person name="Hibbett D.S."/>
            <person name="Martin F."/>
        </authorList>
    </citation>
    <scope>NUCLEOTIDE SEQUENCE [LARGE SCALE GENOMIC DNA]</scope>
    <source>
        <strain evidence="1 2">FD-317 M1</strain>
    </source>
</reference>
<proteinExistence type="predicted"/>
<dbReference type="OrthoDB" id="3037028at2759"/>
<dbReference type="HOGENOM" id="CLU_1749864_0_0_1"/>
<evidence type="ECO:0000313" key="1">
    <source>
        <dbReference type="EMBL" id="KIK49856.1"/>
    </source>
</evidence>
<accession>A0A0D0B718</accession>
<evidence type="ECO:0000313" key="2">
    <source>
        <dbReference type="Proteomes" id="UP000053593"/>
    </source>
</evidence>
<dbReference type="AlphaFoldDB" id="A0A0D0B718"/>
<dbReference type="EMBL" id="KN834977">
    <property type="protein sequence ID" value="KIK49856.1"/>
    <property type="molecule type" value="Genomic_DNA"/>
</dbReference>
<gene>
    <name evidence="1" type="ORF">GYMLUDRAFT_253500</name>
</gene>
<name>A0A0D0B718_9AGAR</name>
<sequence length="149" mass="17148">MLEHPDEVPNAAINRWIEQILMFHFELRHIPGKKHGSDGLSRRDRQIGDEIFFNPEEEYQEDAPAFTVTFKDGIDTTIPFEKFKDKIDTRTGFVQEISESVNDFVDICEAAHYQEEQLRVKFACNNTANAAIVATLPQIKKPNNFINHG</sequence>
<organism evidence="1 2">
    <name type="scientific">Collybiopsis luxurians FD-317 M1</name>
    <dbReference type="NCBI Taxonomy" id="944289"/>
    <lineage>
        <taxon>Eukaryota</taxon>
        <taxon>Fungi</taxon>
        <taxon>Dikarya</taxon>
        <taxon>Basidiomycota</taxon>
        <taxon>Agaricomycotina</taxon>
        <taxon>Agaricomycetes</taxon>
        <taxon>Agaricomycetidae</taxon>
        <taxon>Agaricales</taxon>
        <taxon>Marasmiineae</taxon>
        <taxon>Omphalotaceae</taxon>
        <taxon>Collybiopsis</taxon>
        <taxon>Collybiopsis luxurians</taxon>
    </lineage>
</organism>
<dbReference type="Proteomes" id="UP000053593">
    <property type="component" value="Unassembled WGS sequence"/>
</dbReference>
<protein>
    <submittedName>
        <fullName evidence="1">Uncharacterized protein</fullName>
    </submittedName>
</protein>